<dbReference type="Proteomes" id="UP000199039">
    <property type="component" value="Unassembled WGS sequence"/>
</dbReference>
<evidence type="ECO:0000313" key="3">
    <source>
        <dbReference type="Proteomes" id="UP000199039"/>
    </source>
</evidence>
<dbReference type="EMBL" id="FMYH01000002">
    <property type="protein sequence ID" value="SDC23709.1"/>
    <property type="molecule type" value="Genomic_DNA"/>
</dbReference>
<accession>A0A1G6JY47</accession>
<keyword evidence="3" id="KW-1185">Reference proteome</keyword>
<sequence length="233" mass="24891">MTSDLPRAVPVPGEGHRLQGSGAGAAGLAFAVLFSAGFLLLDRRPPDGTDAAVLAFYRGTDGWMLLVAGCYLVPFAGVCFLWFIAATRHRMGLLARREDTLLGTVQLACGVLFVAMMYAAAAASVTGVAGVRLGDVDDTSDLAQLRTMTTFGEAILMIFAIRTAAVFMIVSTTRAWRAHLFPRWFAVLSYLGAFGLMLTLTYARAVVLVIPLWVATASAIILFRRARGELAVA</sequence>
<protein>
    <recommendedName>
        <fullName evidence="4">DUF4386 family protein</fullName>
    </recommendedName>
</protein>
<feature type="transmembrane region" description="Helical" evidence="1">
    <location>
        <begin position="21"/>
        <end position="41"/>
    </location>
</feature>
<feature type="transmembrane region" description="Helical" evidence="1">
    <location>
        <begin position="63"/>
        <end position="86"/>
    </location>
</feature>
<dbReference type="STRING" id="1814289.SAMN05216410_1447"/>
<name>A0A1G6JY47_9MICO</name>
<keyword evidence="1" id="KW-1133">Transmembrane helix</keyword>
<dbReference type="AlphaFoldDB" id="A0A1G6JY47"/>
<feature type="transmembrane region" description="Helical" evidence="1">
    <location>
        <begin position="151"/>
        <end position="169"/>
    </location>
</feature>
<evidence type="ECO:0000313" key="2">
    <source>
        <dbReference type="EMBL" id="SDC23709.1"/>
    </source>
</evidence>
<proteinExistence type="predicted"/>
<feature type="transmembrane region" description="Helical" evidence="1">
    <location>
        <begin position="107"/>
        <end position="131"/>
    </location>
</feature>
<dbReference type="OrthoDB" id="3381134at2"/>
<dbReference type="RefSeq" id="WP_093181999.1">
    <property type="nucleotide sequence ID" value="NZ_FMYH01000002.1"/>
</dbReference>
<evidence type="ECO:0000256" key="1">
    <source>
        <dbReference type="SAM" id="Phobius"/>
    </source>
</evidence>
<reference evidence="2 3" key="1">
    <citation type="submission" date="2016-09" db="EMBL/GenBank/DDBJ databases">
        <authorList>
            <person name="Capua I."/>
            <person name="De Benedictis P."/>
            <person name="Joannis T."/>
            <person name="Lombin L.H."/>
            <person name="Cattoli G."/>
        </authorList>
    </citation>
    <scope>NUCLEOTIDE SEQUENCE [LARGE SCALE GENOMIC DNA]</scope>
    <source>
        <strain evidence="2 3">ISLP-3</strain>
    </source>
</reference>
<feature type="transmembrane region" description="Helical" evidence="1">
    <location>
        <begin position="181"/>
        <end position="199"/>
    </location>
</feature>
<evidence type="ECO:0008006" key="4">
    <source>
        <dbReference type="Google" id="ProtNLM"/>
    </source>
</evidence>
<keyword evidence="1" id="KW-0812">Transmembrane</keyword>
<keyword evidence="1" id="KW-0472">Membrane</keyword>
<feature type="transmembrane region" description="Helical" evidence="1">
    <location>
        <begin position="205"/>
        <end position="223"/>
    </location>
</feature>
<organism evidence="2 3">
    <name type="scientific">Sanguibacter gelidistatuariae</name>
    <dbReference type="NCBI Taxonomy" id="1814289"/>
    <lineage>
        <taxon>Bacteria</taxon>
        <taxon>Bacillati</taxon>
        <taxon>Actinomycetota</taxon>
        <taxon>Actinomycetes</taxon>
        <taxon>Micrococcales</taxon>
        <taxon>Sanguibacteraceae</taxon>
        <taxon>Sanguibacter</taxon>
    </lineage>
</organism>
<gene>
    <name evidence="2" type="ORF">SAMN05216410_1447</name>
</gene>